<dbReference type="Gene3D" id="3.40.50.300">
    <property type="entry name" value="P-loop containing nucleotide triphosphate hydrolases"/>
    <property type="match status" value="1"/>
</dbReference>
<accession>N6YN52</accession>
<reference evidence="2 3" key="1">
    <citation type="submission" date="2012-09" db="EMBL/GenBank/DDBJ databases">
        <title>Draft Genome Sequences of 6 Strains from Genus Thauera.</title>
        <authorList>
            <person name="Liu B."/>
            <person name="Shapleigh J.P."/>
            <person name="Frostegard A.H."/>
        </authorList>
    </citation>
    <scope>NUCLEOTIDE SEQUENCE [LARGE SCALE GENOMIC DNA]</scope>
    <source>
        <strain evidence="3">47Lol / DSM 12138</strain>
    </source>
</reference>
<evidence type="ECO:0000256" key="1">
    <source>
        <dbReference type="SAM" id="MobiDB-lite"/>
    </source>
</evidence>
<dbReference type="eggNOG" id="COG0003">
    <property type="taxonomic scope" value="Bacteria"/>
</dbReference>
<sequence>MGSWCWTQRRPATPSSCFTRVLIVTLPEATPVHEAERLQFDLQRAGIRPYGWVINQSLLASGTRHPLLAQRASYELPSSGVSPTNSRNARQWCRGSSNHRLGSGTAAGV</sequence>
<dbReference type="AlphaFoldDB" id="N6YN52"/>
<gene>
    <name evidence="2" type="ORF">C666_18660</name>
</gene>
<dbReference type="EMBL" id="AMXE01000152">
    <property type="protein sequence ID" value="ENO83603.1"/>
    <property type="molecule type" value="Genomic_DNA"/>
</dbReference>
<dbReference type="Proteomes" id="UP000013232">
    <property type="component" value="Unassembled WGS sequence"/>
</dbReference>
<proteinExistence type="predicted"/>
<dbReference type="SUPFAM" id="SSF52540">
    <property type="entry name" value="P-loop containing nucleoside triphosphate hydrolases"/>
    <property type="match status" value="1"/>
</dbReference>
<protein>
    <submittedName>
        <fullName evidence="2">Arsenite-transporting ATPase</fullName>
    </submittedName>
</protein>
<name>N6YN52_THAL4</name>
<keyword evidence="3" id="KW-1185">Reference proteome</keyword>
<dbReference type="InterPro" id="IPR027417">
    <property type="entry name" value="P-loop_NTPase"/>
</dbReference>
<evidence type="ECO:0000313" key="2">
    <source>
        <dbReference type="EMBL" id="ENO83603.1"/>
    </source>
</evidence>
<feature type="compositionally biased region" description="Polar residues" evidence="1">
    <location>
        <begin position="79"/>
        <end position="100"/>
    </location>
</feature>
<organism evidence="2 3">
    <name type="scientific">Thauera linaloolentis (strain DSM 12138 / JCM 21573 / CCUG 41526 / CIP 105981 / IAM 15112 / NBRC 102519 / 47Lol)</name>
    <dbReference type="NCBI Taxonomy" id="1123367"/>
    <lineage>
        <taxon>Bacteria</taxon>
        <taxon>Pseudomonadati</taxon>
        <taxon>Pseudomonadota</taxon>
        <taxon>Betaproteobacteria</taxon>
        <taxon>Rhodocyclales</taxon>
        <taxon>Zoogloeaceae</taxon>
        <taxon>Thauera</taxon>
    </lineage>
</organism>
<comment type="caution">
    <text evidence="2">The sequence shown here is derived from an EMBL/GenBank/DDBJ whole genome shotgun (WGS) entry which is preliminary data.</text>
</comment>
<evidence type="ECO:0000313" key="3">
    <source>
        <dbReference type="Proteomes" id="UP000013232"/>
    </source>
</evidence>
<feature type="region of interest" description="Disordered" evidence="1">
    <location>
        <begin position="76"/>
        <end position="109"/>
    </location>
</feature>